<proteinExistence type="predicted"/>
<organism evidence="2 3">
    <name type="scientific">Plasmodium malariae</name>
    <dbReference type="NCBI Taxonomy" id="5858"/>
    <lineage>
        <taxon>Eukaryota</taxon>
        <taxon>Sar</taxon>
        <taxon>Alveolata</taxon>
        <taxon>Apicomplexa</taxon>
        <taxon>Aconoidasida</taxon>
        <taxon>Haemosporida</taxon>
        <taxon>Plasmodiidae</taxon>
        <taxon>Plasmodium</taxon>
        <taxon>Plasmodium (Plasmodium)</taxon>
    </lineage>
</organism>
<dbReference type="RefSeq" id="XP_028859277.1">
    <property type="nucleotide sequence ID" value="XM_029006766.1"/>
</dbReference>
<dbReference type="OrthoDB" id="10669034at2759"/>
<dbReference type="Pfam" id="PF12420">
    <property type="entry name" value="DUF3671"/>
    <property type="match status" value="1"/>
</dbReference>
<keyword evidence="1" id="KW-0812">Transmembrane</keyword>
<keyword evidence="3" id="KW-1185">Reference proteome</keyword>
<dbReference type="InterPro" id="IPR022139">
    <property type="entry name" value="Fam-L/Fam-M-like_plasmodium"/>
</dbReference>
<evidence type="ECO:0000313" key="2">
    <source>
        <dbReference type="EMBL" id="SBT86056.1"/>
    </source>
</evidence>
<dbReference type="EMBL" id="FLRL01000046">
    <property type="protein sequence ID" value="SBT86056.1"/>
    <property type="molecule type" value="Genomic_DNA"/>
</dbReference>
<feature type="transmembrane region" description="Helical" evidence="1">
    <location>
        <begin position="161"/>
        <end position="179"/>
    </location>
</feature>
<feature type="transmembrane region" description="Helical" evidence="1">
    <location>
        <begin position="216"/>
        <end position="240"/>
    </location>
</feature>
<name>A0A1D3JHY1_PLAMA</name>
<dbReference type="GeneID" id="39865659"/>
<sequence length="254" mass="30401">MELRINKILFNIISAFSFLSGIFFFKNDGITFKDFLYGNCIMSKSLYTRNYRLLTKYNQDKDSNNIYLNERFPINGANENKDIYNNILWYIDKNKKCNKNMLNKAQYYTEVVDYNNGIFDGKHFHFEKRLIKKKDYDHFLEKQRRIQNIALKKIKLRNYRFVGIILLLFFLLGIGLPILQGFKLLQSAGDSIKAFSWVKSFWDIVESWLDNAKYHFFIISYGTIIFILFVILLITLPNILRNNEKYNKLKLMME</sequence>
<dbReference type="VEuPathDB" id="PlasmoDB:PmUG01_00020200"/>
<keyword evidence="1" id="KW-1133">Transmembrane helix</keyword>
<evidence type="ECO:0000256" key="1">
    <source>
        <dbReference type="SAM" id="Phobius"/>
    </source>
</evidence>
<keyword evidence="1" id="KW-0472">Membrane</keyword>
<dbReference type="AlphaFoldDB" id="A0A1D3JHY1"/>
<dbReference type="Proteomes" id="UP000219813">
    <property type="component" value="Unassembled WGS sequence"/>
</dbReference>
<protein>
    <submittedName>
        <fullName evidence="2">Fam-m protein</fullName>
    </submittedName>
</protein>
<gene>
    <name evidence="2" type="primary">PmUG01_00020200</name>
    <name evidence="2" type="ORF">PMUG01_00020200</name>
</gene>
<dbReference type="KEGG" id="pmal:PMUG01_00020200"/>
<reference evidence="2 3" key="1">
    <citation type="submission" date="2016-06" db="EMBL/GenBank/DDBJ databases">
        <authorList>
            <consortium name="Pathogen Informatics"/>
        </authorList>
    </citation>
    <scope>NUCLEOTIDE SEQUENCE [LARGE SCALE GENOMIC DNA]</scope>
</reference>
<accession>A0A1D3JHY1</accession>
<evidence type="ECO:0000313" key="3">
    <source>
        <dbReference type="Proteomes" id="UP000219813"/>
    </source>
</evidence>